<reference evidence="1" key="1">
    <citation type="submission" date="2020-07" db="EMBL/GenBank/DDBJ databases">
        <title>Isolation of gut associated lytic bacteriophages infecting Bacteroides uniformis.</title>
        <authorList>
            <person name="Hedzet S."/>
            <person name="Accetto T."/>
            <person name="Rupnik M."/>
        </authorList>
    </citation>
    <scope>NUCLEOTIDE SEQUENCE</scope>
</reference>
<dbReference type="EMBL" id="MT806186">
    <property type="protein sequence ID" value="QNO13190.1"/>
    <property type="molecule type" value="Genomic_DNA"/>
</dbReference>
<gene>
    <name evidence="1" type="ORF">BacuniF2_00019</name>
</gene>
<evidence type="ECO:0000313" key="1">
    <source>
        <dbReference type="EMBL" id="QNO13190.1"/>
    </source>
</evidence>
<accession>A0A7G9W3H7</accession>
<sequence>MTENYPLKQAPQGYVPNCETEHTADNNMHQRFKGGRVKLDCDKNNSVAVASVDGRVIGRWTDVTIKQWGDILYTLENDFANQIQ</sequence>
<proteinExistence type="predicted"/>
<organism evidence="1">
    <name type="scientific">Bacteroides phage F2</name>
    <dbReference type="NCBI Taxonomy" id="2762303"/>
    <lineage>
        <taxon>Viruses</taxon>
        <taxon>Duplodnaviria</taxon>
        <taxon>Heunggongvirae</taxon>
        <taxon>Uroviricota</taxon>
        <taxon>Caudoviricetes</taxon>
    </lineage>
</organism>
<protein>
    <submittedName>
        <fullName evidence="1">Uncharacterized protein</fullName>
    </submittedName>
</protein>
<name>A0A7G9W3H7_9CAUD</name>